<dbReference type="OrthoDB" id="5342758at2759"/>
<evidence type="ECO:0000313" key="3">
    <source>
        <dbReference type="EMBL" id="EFR05407.1"/>
    </source>
</evidence>
<dbReference type="VEuPathDB" id="FungiDB:MGYG_08419"/>
<dbReference type="RefSeq" id="XP_003169514.1">
    <property type="nucleotide sequence ID" value="XM_003169466.1"/>
</dbReference>
<sequence>MSLWPTANSKVLRPIPFSVSHNPSEPLIHIERQSRQLQSELQELLDSQSRILTVREPLVSPPNTSSTRSSTPTTSHTVGLKQSMPIPVRQPRKKAPTLRNVRQGILRSIHHLLCLKEEERDIVNSEIYARKDALDRVKTFMDKRAGLEKYISRIRAGNQQKHVGMLSNELRGLEEEIKEVESRLAELKARRRHMMDEITQLQNSVDAKLSSYEGALSLVKKDSEQFLKMPPIPPLYSNLVPTPFFSLNPGRRTLEMAEEHWSQELSSLEKRSLTTDHEIEALEEGGRIWNETVTLVTETEATLRNTLNQLRREGGTFEPAEKTLAERTEPSEIQKALTAALQKLDKYLQLAEEKKWSLLICSIGAEREAFKEARIRISNMFGHPQQALEDEREGTMVGEVPDDLLTSPTLSGKGSLSPDVHQPPEPEPGLEPELGPAQKEEPEQPVDTTDGVSACPATPPASCGKSDDDDEPDPTWLLSP</sequence>
<gene>
    <name evidence="3" type="ORF">MGYG_08419</name>
</gene>
<keyword evidence="1" id="KW-0175">Coiled coil</keyword>
<feature type="region of interest" description="Disordered" evidence="2">
    <location>
        <begin position="55"/>
        <end position="80"/>
    </location>
</feature>
<evidence type="ECO:0000256" key="2">
    <source>
        <dbReference type="SAM" id="MobiDB-lite"/>
    </source>
</evidence>
<dbReference type="AlphaFoldDB" id="E4V5N2"/>
<dbReference type="HOGENOM" id="CLU_015530_0_1_1"/>
<evidence type="ECO:0000313" key="4">
    <source>
        <dbReference type="Proteomes" id="UP000002669"/>
    </source>
</evidence>
<dbReference type="EMBL" id="DS989830">
    <property type="protein sequence ID" value="EFR05407.1"/>
    <property type="molecule type" value="Genomic_DNA"/>
</dbReference>
<evidence type="ECO:0000256" key="1">
    <source>
        <dbReference type="SAM" id="Coils"/>
    </source>
</evidence>
<protein>
    <submittedName>
        <fullName evidence="3">Atg28p</fullName>
    </submittedName>
</protein>
<dbReference type="OMA" id="HWNLLIC"/>
<reference evidence="4" key="1">
    <citation type="journal article" date="2012" name="MBio">
        <title>Comparative genome analysis of Trichophyton rubrum and related dermatophytes reveals candidate genes involved in infection.</title>
        <authorList>
            <person name="Martinez D.A."/>
            <person name="Oliver B.G."/>
            <person name="Graeser Y."/>
            <person name="Goldberg J.M."/>
            <person name="Li W."/>
            <person name="Martinez-Rossi N.M."/>
            <person name="Monod M."/>
            <person name="Shelest E."/>
            <person name="Barton R.C."/>
            <person name="Birch E."/>
            <person name="Brakhage A.A."/>
            <person name="Chen Z."/>
            <person name="Gurr S.J."/>
            <person name="Heiman D."/>
            <person name="Heitman J."/>
            <person name="Kosti I."/>
            <person name="Rossi A."/>
            <person name="Saif S."/>
            <person name="Samalova M."/>
            <person name="Saunders C.W."/>
            <person name="Shea T."/>
            <person name="Summerbell R.C."/>
            <person name="Xu J."/>
            <person name="Young S."/>
            <person name="Zeng Q."/>
            <person name="Birren B.W."/>
            <person name="Cuomo C.A."/>
            <person name="White T.C."/>
        </authorList>
    </citation>
    <scope>NUCLEOTIDE SEQUENCE [LARGE SCALE GENOMIC DNA]</scope>
    <source>
        <strain evidence="4">ATCC MYA-4604 / CBS 118893</strain>
    </source>
</reference>
<feature type="coiled-coil region" evidence="1">
    <location>
        <begin position="163"/>
        <end position="204"/>
    </location>
</feature>
<keyword evidence="4" id="KW-1185">Reference proteome</keyword>
<proteinExistence type="predicted"/>
<dbReference type="InParanoid" id="E4V5N2"/>
<organism evidence="4">
    <name type="scientific">Arthroderma gypseum (strain ATCC MYA-4604 / CBS 118893)</name>
    <name type="common">Microsporum gypseum</name>
    <dbReference type="NCBI Taxonomy" id="535722"/>
    <lineage>
        <taxon>Eukaryota</taxon>
        <taxon>Fungi</taxon>
        <taxon>Dikarya</taxon>
        <taxon>Ascomycota</taxon>
        <taxon>Pezizomycotina</taxon>
        <taxon>Eurotiomycetes</taxon>
        <taxon>Eurotiomycetidae</taxon>
        <taxon>Onygenales</taxon>
        <taxon>Arthrodermataceae</taxon>
        <taxon>Nannizzia</taxon>
    </lineage>
</organism>
<dbReference type="GeneID" id="10024744"/>
<dbReference type="Proteomes" id="UP000002669">
    <property type="component" value="Unassembled WGS sequence"/>
</dbReference>
<feature type="region of interest" description="Disordered" evidence="2">
    <location>
        <begin position="399"/>
        <end position="480"/>
    </location>
</feature>
<dbReference type="STRING" id="535722.E4V5N2"/>
<name>E4V5N2_ARTGP</name>
<accession>E4V5N2</accession>
<dbReference type="eggNOG" id="ENOG502SANW">
    <property type="taxonomic scope" value="Eukaryota"/>
</dbReference>
<feature type="compositionally biased region" description="Low complexity" evidence="2">
    <location>
        <begin position="61"/>
        <end position="77"/>
    </location>
</feature>